<reference evidence="6 7" key="1">
    <citation type="submission" date="2020-04" db="EMBL/GenBank/DDBJ databases">
        <title>Thermobifida alba genome sequencing and assembly.</title>
        <authorList>
            <person name="Luzics S."/>
            <person name="Horvath B."/>
            <person name="Nagy I."/>
            <person name="Toth A."/>
            <person name="Nagy I."/>
            <person name="Kukolya J."/>
        </authorList>
    </citation>
    <scope>NUCLEOTIDE SEQUENCE [LARGE SCALE GENOMIC DNA]</scope>
    <source>
        <strain evidence="6 7">DSM 43795</strain>
    </source>
</reference>
<keyword evidence="4" id="KW-0732">Signal</keyword>
<feature type="chain" id="PRO_5046564807" evidence="4">
    <location>
        <begin position="35"/>
        <end position="326"/>
    </location>
</feature>
<keyword evidence="1" id="KW-0175">Coiled coil</keyword>
<feature type="region of interest" description="Disordered" evidence="2">
    <location>
        <begin position="298"/>
        <end position="326"/>
    </location>
</feature>
<sequence length="326" mass="33515">MNASSPRPRHRPGVVPIVSASLLAAVVLGGCAAADDLTAADAAQEAPAGAVQQHAEAVPEDRAGEAADLVAEPGERAVAHTASMSVTVADVDTAVADAKEWVRGAGGYVAAESVDSAAGQNPTAHLSLQVPADSYEEALEEFAALGDRQYLEQRAQDVTEEVADVDSRVASAEASLERLRELLEEADEVGEILEIEEQISSRQADLEALQARQRVLAEMTSYATVELALSLPSSAVPPNDDDSPGFLGGLAAGWRALLTVLDVAVVAVGWLLPFVAASAVVAAPLVWLGLRRRARGGAGAAEAESEPSSEAGADTSAAAPAESERD</sequence>
<gene>
    <name evidence="6" type="ORF">FOF52_09140</name>
</gene>
<dbReference type="RefSeq" id="WP_282573986.1">
    <property type="nucleotide sequence ID" value="NZ_BAABEB010000006.1"/>
</dbReference>
<dbReference type="EMBL" id="CP051627">
    <property type="protein sequence ID" value="UPT21103.1"/>
    <property type="molecule type" value="Genomic_DNA"/>
</dbReference>
<protein>
    <submittedName>
        <fullName evidence="6">DUF4349 domain-containing protein</fullName>
    </submittedName>
</protein>
<evidence type="ECO:0000256" key="3">
    <source>
        <dbReference type="SAM" id="Phobius"/>
    </source>
</evidence>
<keyword evidence="3" id="KW-1133">Transmembrane helix</keyword>
<organism evidence="6 7">
    <name type="scientific">Thermobifida alba</name>
    <name type="common">Thermomonospora alba</name>
    <dbReference type="NCBI Taxonomy" id="53522"/>
    <lineage>
        <taxon>Bacteria</taxon>
        <taxon>Bacillati</taxon>
        <taxon>Actinomycetota</taxon>
        <taxon>Actinomycetes</taxon>
        <taxon>Streptosporangiales</taxon>
        <taxon>Nocardiopsidaceae</taxon>
        <taxon>Thermobifida</taxon>
    </lineage>
</organism>
<dbReference type="Proteomes" id="UP000832041">
    <property type="component" value="Chromosome"/>
</dbReference>
<feature type="compositionally biased region" description="Low complexity" evidence="2">
    <location>
        <begin position="300"/>
        <end position="313"/>
    </location>
</feature>
<feature type="signal peptide" evidence="4">
    <location>
        <begin position="1"/>
        <end position="34"/>
    </location>
</feature>
<keyword evidence="3" id="KW-0472">Membrane</keyword>
<dbReference type="InterPro" id="IPR025645">
    <property type="entry name" value="DUF4349"/>
</dbReference>
<accession>A0ABY4L087</accession>
<evidence type="ECO:0000256" key="1">
    <source>
        <dbReference type="SAM" id="Coils"/>
    </source>
</evidence>
<evidence type="ECO:0000313" key="6">
    <source>
        <dbReference type="EMBL" id="UPT21103.1"/>
    </source>
</evidence>
<dbReference type="PROSITE" id="PS51257">
    <property type="entry name" value="PROKAR_LIPOPROTEIN"/>
    <property type="match status" value="1"/>
</dbReference>
<feature type="transmembrane region" description="Helical" evidence="3">
    <location>
        <begin position="267"/>
        <end position="290"/>
    </location>
</feature>
<feature type="coiled-coil region" evidence="1">
    <location>
        <begin position="162"/>
        <end position="212"/>
    </location>
</feature>
<feature type="domain" description="DUF4349" evidence="5">
    <location>
        <begin position="76"/>
        <end position="287"/>
    </location>
</feature>
<keyword evidence="7" id="KW-1185">Reference proteome</keyword>
<proteinExistence type="predicted"/>
<evidence type="ECO:0000313" key="7">
    <source>
        <dbReference type="Proteomes" id="UP000832041"/>
    </source>
</evidence>
<evidence type="ECO:0000256" key="2">
    <source>
        <dbReference type="SAM" id="MobiDB-lite"/>
    </source>
</evidence>
<evidence type="ECO:0000259" key="5">
    <source>
        <dbReference type="Pfam" id="PF14257"/>
    </source>
</evidence>
<name>A0ABY4L087_THEAE</name>
<keyword evidence="3" id="KW-0812">Transmembrane</keyword>
<evidence type="ECO:0000256" key="4">
    <source>
        <dbReference type="SAM" id="SignalP"/>
    </source>
</evidence>
<dbReference type="Pfam" id="PF14257">
    <property type="entry name" value="DUF4349"/>
    <property type="match status" value="1"/>
</dbReference>